<feature type="signal peptide" evidence="2">
    <location>
        <begin position="1"/>
        <end position="21"/>
    </location>
</feature>
<reference evidence="3 4" key="1">
    <citation type="submission" date="2024-04" db="EMBL/GenBank/DDBJ databases">
        <title>Phyllosticta paracitricarpa is synonymous to the EU quarantine fungus P. citricarpa based on phylogenomic analyses.</title>
        <authorList>
            <consortium name="Lawrence Berkeley National Laboratory"/>
            <person name="Van ingen-buijs V.A."/>
            <person name="Van westerhoven A.C."/>
            <person name="Haridas S."/>
            <person name="Skiadas P."/>
            <person name="Martin F."/>
            <person name="Groenewald J.Z."/>
            <person name="Crous P.W."/>
            <person name="Seidl M.F."/>
        </authorList>
    </citation>
    <scope>NUCLEOTIDE SEQUENCE [LARGE SCALE GENOMIC DNA]</scope>
    <source>
        <strain evidence="3 4">CPC 17464</strain>
    </source>
</reference>
<feature type="compositionally biased region" description="Basic and acidic residues" evidence="1">
    <location>
        <begin position="28"/>
        <end position="45"/>
    </location>
</feature>
<organism evidence="3 4">
    <name type="scientific">Phyllosticta citribraziliensis</name>
    <dbReference type="NCBI Taxonomy" id="989973"/>
    <lineage>
        <taxon>Eukaryota</taxon>
        <taxon>Fungi</taxon>
        <taxon>Dikarya</taxon>
        <taxon>Ascomycota</taxon>
        <taxon>Pezizomycotina</taxon>
        <taxon>Dothideomycetes</taxon>
        <taxon>Dothideomycetes incertae sedis</taxon>
        <taxon>Botryosphaeriales</taxon>
        <taxon>Phyllostictaceae</taxon>
        <taxon>Phyllosticta</taxon>
    </lineage>
</organism>
<keyword evidence="4" id="KW-1185">Reference proteome</keyword>
<feature type="compositionally biased region" description="Basic and acidic residues" evidence="1">
    <location>
        <begin position="72"/>
        <end position="94"/>
    </location>
</feature>
<dbReference type="RefSeq" id="XP_066653451.1">
    <property type="nucleotide sequence ID" value="XM_066800667.1"/>
</dbReference>
<dbReference type="EMBL" id="JBBPEH010000008">
    <property type="protein sequence ID" value="KAK7534726.1"/>
    <property type="molecule type" value="Genomic_DNA"/>
</dbReference>
<dbReference type="Proteomes" id="UP001360953">
    <property type="component" value="Unassembled WGS sequence"/>
</dbReference>
<evidence type="ECO:0000256" key="2">
    <source>
        <dbReference type="SAM" id="SignalP"/>
    </source>
</evidence>
<evidence type="ECO:0000256" key="1">
    <source>
        <dbReference type="SAM" id="MobiDB-lite"/>
    </source>
</evidence>
<proteinExistence type="predicted"/>
<sequence>MDGWRWVAGGCLLLGRAPASSLTVSASRESRDTRVRNASKSKREQANISLFSNPPFFSNRRAKRQSAITTDGYHEHVNANRPPGGRDSRIRTNF</sequence>
<evidence type="ECO:0008006" key="5">
    <source>
        <dbReference type="Google" id="ProtNLM"/>
    </source>
</evidence>
<evidence type="ECO:0000313" key="3">
    <source>
        <dbReference type="EMBL" id="KAK7534726.1"/>
    </source>
</evidence>
<dbReference type="GeneID" id="92033573"/>
<keyword evidence="2" id="KW-0732">Signal</keyword>
<feature type="compositionally biased region" description="Polar residues" evidence="1">
    <location>
        <begin position="46"/>
        <end position="56"/>
    </location>
</feature>
<protein>
    <recommendedName>
        <fullName evidence="5">Secreted protein</fullName>
    </recommendedName>
</protein>
<comment type="caution">
    <text evidence="3">The sequence shown here is derived from an EMBL/GenBank/DDBJ whole genome shotgun (WGS) entry which is preliminary data.</text>
</comment>
<feature type="chain" id="PRO_5047167729" description="Secreted protein" evidence="2">
    <location>
        <begin position="22"/>
        <end position="94"/>
    </location>
</feature>
<gene>
    <name evidence="3" type="ORF">J3D65DRAFT_628821</name>
</gene>
<accession>A0ABR1LHL9</accession>
<evidence type="ECO:0000313" key="4">
    <source>
        <dbReference type="Proteomes" id="UP001360953"/>
    </source>
</evidence>
<feature type="region of interest" description="Disordered" evidence="1">
    <location>
        <begin position="22"/>
        <end position="94"/>
    </location>
</feature>
<name>A0ABR1LHL9_9PEZI</name>